<dbReference type="EMBL" id="JAGINX010000001">
    <property type="protein sequence ID" value="MBP2317600.1"/>
    <property type="molecule type" value="Genomic_DNA"/>
</dbReference>
<evidence type="ECO:0000256" key="7">
    <source>
        <dbReference type="RuleBase" id="RU363032"/>
    </source>
</evidence>
<dbReference type="InterPro" id="IPR035906">
    <property type="entry name" value="MetI-like_sf"/>
</dbReference>
<feature type="transmembrane region" description="Helical" evidence="7">
    <location>
        <begin position="192"/>
        <end position="217"/>
    </location>
</feature>
<keyword evidence="5 7" id="KW-1133">Transmembrane helix</keyword>
<dbReference type="PANTHER" id="PTHR43386">
    <property type="entry name" value="OLIGOPEPTIDE TRANSPORT SYSTEM PERMEASE PROTEIN APPC"/>
    <property type="match status" value="1"/>
</dbReference>
<evidence type="ECO:0000256" key="2">
    <source>
        <dbReference type="ARBA" id="ARBA00022448"/>
    </source>
</evidence>
<evidence type="ECO:0000256" key="1">
    <source>
        <dbReference type="ARBA" id="ARBA00004651"/>
    </source>
</evidence>
<dbReference type="Proteomes" id="UP001519331">
    <property type="component" value="Unassembled WGS sequence"/>
</dbReference>
<comment type="subcellular location">
    <subcellularLocation>
        <location evidence="1 7">Cell membrane</location>
        <topology evidence="1 7">Multi-pass membrane protein</topology>
    </subcellularLocation>
</comment>
<accession>A0ABS4T0B4</accession>
<keyword evidence="10" id="KW-1185">Reference proteome</keyword>
<evidence type="ECO:0000259" key="8">
    <source>
        <dbReference type="PROSITE" id="PS50928"/>
    </source>
</evidence>
<feature type="transmembrane region" description="Helical" evidence="7">
    <location>
        <begin position="120"/>
        <end position="145"/>
    </location>
</feature>
<keyword evidence="2 7" id="KW-0813">Transport</keyword>
<evidence type="ECO:0000313" key="10">
    <source>
        <dbReference type="Proteomes" id="UP001519331"/>
    </source>
</evidence>
<sequence length="275" mass="28648">MSQRRAGGGLLLLGGILVGIVVLMALLSLVWTPYDPTATSATDRLRGPGPEHWLGTDGLGRDVASMLLAGAQIPLLVGLAAVLISLAIGVPFGIAAAITDRGAGLWMMRWNDIVQAFPPLLLAIILAAVWGGSTATAMVALGIGASPGVARVVRSGTLQVLSREFALAARAAGRGPLYLALRHVLPNIRGILIVQATVGFALAVLAEAALSFLGLGTPPPTPSWGRMLQEGQSLLQVQPMLVLWPGAAIAVTILGFNLLGDGLRDRFDPRMEVRR</sequence>
<proteinExistence type="inferred from homology"/>
<feature type="transmembrane region" description="Helical" evidence="7">
    <location>
        <begin position="9"/>
        <end position="31"/>
    </location>
</feature>
<comment type="caution">
    <text evidence="9">The sequence shown here is derived from an EMBL/GenBank/DDBJ whole genome shotgun (WGS) entry which is preliminary data.</text>
</comment>
<dbReference type="SUPFAM" id="SSF161098">
    <property type="entry name" value="MetI-like"/>
    <property type="match status" value="1"/>
</dbReference>
<evidence type="ECO:0000256" key="5">
    <source>
        <dbReference type="ARBA" id="ARBA00022989"/>
    </source>
</evidence>
<keyword evidence="4 7" id="KW-0812">Transmembrane</keyword>
<dbReference type="PROSITE" id="PS50928">
    <property type="entry name" value="ABC_TM1"/>
    <property type="match status" value="1"/>
</dbReference>
<feature type="domain" description="ABC transmembrane type-1" evidence="8">
    <location>
        <begin position="71"/>
        <end position="260"/>
    </location>
</feature>
<evidence type="ECO:0000256" key="6">
    <source>
        <dbReference type="ARBA" id="ARBA00023136"/>
    </source>
</evidence>
<keyword evidence="6 7" id="KW-0472">Membrane</keyword>
<dbReference type="InterPro" id="IPR000515">
    <property type="entry name" value="MetI-like"/>
</dbReference>
<dbReference type="CDD" id="cd06261">
    <property type="entry name" value="TM_PBP2"/>
    <property type="match status" value="1"/>
</dbReference>
<protein>
    <submittedName>
        <fullName evidence="9">Peptide/nickel transport system permease protein</fullName>
    </submittedName>
</protein>
<dbReference type="InterPro" id="IPR050366">
    <property type="entry name" value="BP-dependent_transpt_permease"/>
</dbReference>
<evidence type="ECO:0000256" key="4">
    <source>
        <dbReference type="ARBA" id="ARBA00022692"/>
    </source>
</evidence>
<organism evidence="9 10">
    <name type="scientific">Nesterenkonia lacusekhoensis</name>
    <dbReference type="NCBI Taxonomy" id="150832"/>
    <lineage>
        <taxon>Bacteria</taxon>
        <taxon>Bacillati</taxon>
        <taxon>Actinomycetota</taxon>
        <taxon>Actinomycetes</taxon>
        <taxon>Micrococcales</taxon>
        <taxon>Micrococcaceae</taxon>
        <taxon>Nesterenkonia</taxon>
    </lineage>
</organism>
<name>A0ABS4T0B4_9MICC</name>
<dbReference type="Gene3D" id="1.10.3720.10">
    <property type="entry name" value="MetI-like"/>
    <property type="match status" value="1"/>
</dbReference>
<dbReference type="RefSeq" id="WP_210047867.1">
    <property type="nucleotide sequence ID" value="NZ_JAGINX010000001.1"/>
</dbReference>
<gene>
    <name evidence="9" type="ORF">JOF45_000619</name>
</gene>
<feature type="transmembrane region" description="Helical" evidence="7">
    <location>
        <begin position="237"/>
        <end position="260"/>
    </location>
</feature>
<evidence type="ECO:0000313" key="9">
    <source>
        <dbReference type="EMBL" id="MBP2317600.1"/>
    </source>
</evidence>
<evidence type="ECO:0000256" key="3">
    <source>
        <dbReference type="ARBA" id="ARBA00022475"/>
    </source>
</evidence>
<dbReference type="Pfam" id="PF00528">
    <property type="entry name" value="BPD_transp_1"/>
    <property type="match status" value="1"/>
</dbReference>
<comment type="similarity">
    <text evidence="7">Belongs to the binding-protein-dependent transport system permease family.</text>
</comment>
<dbReference type="PANTHER" id="PTHR43386:SF25">
    <property type="entry name" value="PEPTIDE ABC TRANSPORTER PERMEASE PROTEIN"/>
    <property type="match status" value="1"/>
</dbReference>
<reference evidence="9 10" key="1">
    <citation type="submission" date="2021-03" db="EMBL/GenBank/DDBJ databases">
        <title>Sequencing the genomes of 1000 actinobacteria strains.</title>
        <authorList>
            <person name="Klenk H.-P."/>
        </authorList>
    </citation>
    <scope>NUCLEOTIDE SEQUENCE [LARGE SCALE GENOMIC DNA]</scope>
    <source>
        <strain evidence="9 10">DSM 12544</strain>
    </source>
</reference>
<feature type="transmembrane region" description="Helical" evidence="7">
    <location>
        <begin position="75"/>
        <end position="99"/>
    </location>
</feature>
<keyword evidence="3" id="KW-1003">Cell membrane</keyword>